<organism evidence="2 3">
    <name type="scientific">Thalassotalea marina</name>
    <dbReference type="NCBI Taxonomy" id="1673741"/>
    <lineage>
        <taxon>Bacteria</taxon>
        <taxon>Pseudomonadati</taxon>
        <taxon>Pseudomonadota</taxon>
        <taxon>Gammaproteobacteria</taxon>
        <taxon>Alteromonadales</taxon>
        <taxon>Colwelliaceae</taxon>
        <taxon>Thalassotalea</taxon>
    </lineage>
</organism>
<evidence type="ECO:0000256" key="1">
    <source>
        <dbReference type="SAM" id="Phobius"/>
    </source>
</evidence>
<dbReference type="Proteomes" id="UP000623842">
    <property type="component" value="Unassembled WGS sequence"/>
</dbReference>
<reference evidence="2" key="2">
    <citation type="submission" date="2020-09" db="EMBL/GenBank/DDBJ databases">
        <authorList>
            <person name="Sun Q."/>
            <person name="Kim S."/>
        </authorList>
    </citation>
    <scope>NUCLEOTIDE SEQUENCE</scope>
    <source>
        <strain evidence="2">KCTC 42731</strain>
    </source>
</reference>
<keyword evidence="3" id="KW-1185">Reference proteome</keyword>
<evidence type="ECO:0000313" key="3">
    <source>
        <dbReference type="Proteomes" id="UP000623842"/>
    </source>
</evidence>
<dbReference type="AlphaFoldDB" id="A0A919BIS3"/>
<name>A0A919BIS3_9GAMM</name>
<evidence type="ECO:0000313" key="2">
    <source>
        <dbReference type="EMBL" id="GHF93702.1"/>
    </source>
</evidence>
<comment type="caution">
    <text evidence="2">The sequence shown here is derived from an EMBL/GenBank/DDBJ whole genome shotgun (WGS) entry which is preliminary data.</text>
</comment>
<accession>A0A919BIS3</accession>
<dbReference type="RefSeq" id="WP_229854666.1">
    <property type="nucleotide sequence ID" value="NZ_BNCK01000004.1"/>
</dbReference>
<dbReference type="EMBL" id="BNCK01000004">
    <property type="protein sequence ID" value="GHF93702.1"/>
    <property type="molecule type" value="Genomic_DNA"/>
</dbReference>
<gene>
    <name evidence="2" type="ORF">GCM10017161_22770</name>
</gene>
<protein>
    <submittedName>
        <fullName evidence="2">Uncharacterized protein</fullName>
    </submittedName>
</protein>
<sequence>MAISIRNSAVESNIGKQYTFAKTIRYLIMDKRAWWQAPEMIVAFAALIVSVFAVFVGAYSAYTDRTYARASVWPNILIDQISVIQDSNASYSVKLESNGIGPAIIKHASMIHNGKVINDYIELKKPYMKEFKDQNWSQTIIKPRVIPANSNVLVFQLNDSNKFAVDKFRKDMKNLNLTVCYCSVYDECWQVDKDNTPKAIEVCPLEVE</sequence>
<keyword evidence="1" id="KW-0472">Membrane</keyword>
<proteinExistence type="predicted"/>
<keyword evidence="1" id="KW-1133">Transmembrane helix</keyword>
<reference evidence="2" key="1">
    <citation type="journal article" date="2014" name="Int. J. Syst. Evol. Microbiol.">
        <title>Complete genome sequence of Corynebacterium casei LMG S-19264T (=DSM 44701T), isolated from a smear-ripened cheese.</title>
        <authorList>
            <consortium name="US DOE Joint Genome Institute (JGI-PGF)"/>
            <person name="Walter F."/>
            <person name="Albersmeier A."/>
            <person name="Kalinowski J."/>
            <person name="Ruckert C."/>
        </authorList>
    </citation>
    <scope>NUCLEOTIDE SEQUENCE</scope>
    <source>
        <strain evidence="2">KCTC 42731</strain>
    </source>
</reference>
<keyword evidence="1" id="KW-0812">Transmembrane</keyword>
<feature type="transmembrane region" description="Helical" evidence="1">
    <location>
        <begin position="40"/>
        <end position="62"/>
    </location>
</feature>